<dbReference type="Pfam" id="PF00394">
    <property type="entry name" value="Cu-oxidase"/>
    <property type="match status" value="1"/>
</dbReference>
<keyword evidence="1" id="KW-0479">Metal-binding</keyword>
<feature type="domain" description="Plastocyanin-like" evidence="6">
    <location>
        <begin position="47"/>
        <end position="159"/>
    </location>
</feature>
<evidence type="ECO:0000259" key="4">
    <source>
        <dbReference type="Pfam" id="PF00394"/>
    </source>
</evidence>
<dbReference type="CDD" id="cd13874">
    <property type="entry name" value="CuRO_2_CopA"/>
    <property type="match status" value="1"/>
</dbReference>
<dbReference type="InterPro" id="IPR045087">
    <property type="entry name" value="Cu-oxidase_fam"/>
</dbReference>
<evidence type="ECO:0000256" key="1">
    <source>
        <dbReference type="ARBA" id="ARBA00022723"/>
    </source>
</evidence>
<name>A0A6S6TGX4_9BACT</name>
<dbReference type="GO" id="GO:0016491">
    <property type="term" value="F:oxidoreductase activity"/>
    <property type="evidence" value="ECO:0007669"/>
    <property type="project" value="UniProtKB-KW"/>
</dbReference>
<dbReference type="NCBIfam" id="TIGR01480">
    <property type="entry name" value="copper_res_A"/>
    <property type="match status" value="1"/>
</dbReference>
<evidence type="ECO:0000259" key="6">
    <source>
        <dbReference type="Pfam" id="PF07732"/>
    </source>
</evidence>
<dbReference type="PANTHER" id="PTHR11709">
    <property type="entry name" value="MULTI-COPPER OXIDASE"/>
    <property type="match status" value="1"/>
</dbReference>
<dbReference type="SUPFAM" id="SSF49503">
    <property type="entry name" value="Cupredoxins"/>
    <property type="match status" value="3"/>
</dbReference>
<sequence length="578" mass="65336">MQRRTFVKGVAAVSIVGMTSTNIEARSARKNIDNSNILTGNEFFLDIDYTTVNITGNDAIATTINGQIAGPTLVWNEGETVTLHVTNHLKKTSSIHWHGIILPTGMDGVPGLSFDGIAPGETFTYRFKVQQHGTYWYHSHSGFQEQTGVYGAIVINAKKKEPFKYDKDYVVQLSDWSDENPTTIYKKLKQMGDYYNFSQRTVGTFFDEVKEKGFSNAFSDRKMWNEMRMSDGDLSDVTGYTYTFLMNGKNPATQFKALFKKGEKIRLRFVNAAAMTFFDVRIPGLKMTVVAADGNHVKPVSIEEFRIGVAETYDVIVQPESNKAYAIFAQGIDRSGYAMGSLTPKTSMLAKAPRMDPVPVLTHTDMGMDMGMEDMNHDGGMKCSAAMKMPKSSMKKSKFAEMEKQRYPITKLPMNRGLHTTMMAMSPKYRLDDPGVGLRNNGRKVLTYADLKNRYSTSNDKKPDREIILHLTGNMERYMWSINGIKYADAKPLEFHYGERLRITFINDTMMNHPMHLHGMWSDLETGDDKHLVKKHTIVVQPGAKISYRVTVDARGAWAFHCHMLYHMAGMFRKVVVA</sequence>
<dbReference type="AlphaFoldDB" id="A0A6S6TGX4"/>
<dbReference type="InterPro" id="IPR011707">
    <property type="entry name" value="Cu-oxidase-like_N"/>
</dbReference>
<dbReference type="CDD" id="cd13896">
    <property type="entry name" value="CuRO_3_CopA"/>
    <property type="match status" value="1"/>
</dbReference>
<dbReference type="GO" id="GO:0042597">
    <property type="term" value="C:periplasmic space"/>
    <property type="evidence" value="ECO:0007669"/>
    <property type="project" value="InterPro"/>
</dbReference>
<evidence type="ECO:0000256" key="2">
    <source>
        <dbReference type="ARBA" id="ARBA00023002"/>
    </source>
</evidence>
<accession>A0A6S6TGX4</accession>
<evidence type="ECO:0000259" key="5">
    <source>
        <dbReference type="Pfam" id="PF07731"/>
    </source>
</evidence>
<protein>
    <submittedName>
        <fullName evidence="7">Multicopper oxidase</fullName>
    </submittedName>
</protein>
<feature type="domain" description="Plastocyanin-like" evidence="4">
    <location>
        <begin position="168"/>
        <end position="330"/>
    </location>
</feature>
<proteinExistence type="predicted"/>
<dbReference type="GO" id="GO:0005507">
    <property type="term" value="F:copper ion binding"/>
    <property type="evidence" value="ECO:0007669"/>
    <property type="project" value="InterPro"/>
</dbReference>
<keyword evidence="2" id="KW-0560">Oxidoreductase</keyword>
<dbReference type="EMBL" id="CACVAS010000072">
    <property type="protein sequence ID" value="CAA6815739.1"/>
    <property type="molecule type" value="Genomic_DNA"/>
</dbReference>
<dbReference type="InterPro" id="IPR011706">
    <property type="entry name" value="Cu-oxidase_C"/>
</dbReference>
<dbReference type="InterPro" id="IPR006376">
    <property type="entry name" value="Cu-R_CopA"/>
</dbReference>
<evidence type="ECO:0000313" key="7">
    <source>
        <dbReference type="EMBL" id="CAA6815739.1"/>
    </source>
</evidence>
<dbReference type="PANTHER" id="PTHR11709:SF394">
    <property type="entry name" value="FI03373P-RELATED"/>
    <property type="match status" value="1"/>
</dbReference>
<dbReference type="InterPro" id="IPR008972">
    <property type="entry name" value="Cupredoxin"/>
</dbReference>
<reference evidence="7" key="1">
    <citation type="submission" date="2020-01" db="EMBL/GenBank/DDBJ databases">
        <authorList>
            <person name="Meier V. D."/>
            <person name="Meier V D."/>
        </authorList>
    </citation>
    <scope>NUCLEOTIDE SEQUENCE</scope>
    <source>
        <strain evidence="7">HLG_WM_MAG_01</strain>
    </source>
</reference>
<evidence type="ECO:0000256" key="3">
    <source>
        <dbReference type="ARBA" id="ARBA00023008"/>
    </source>
</evidence>
<dbReference type="InterPro" id="IPR034279">
    <property type="entry name" value="CuRO_3_CopA"/>
</dbReference>
<dbReference type="Pfam" id="PF07732">
    <property type="entry name" value="Cu-oxidase_3"/>
    <property type="match status" value="1"/>
</dbReference>
<dbReference type="InterPro" id="IPR001117">
    <property type="entry name" value="Cu-oxidase_2nd"/>
</dbReference>
<gene>
    <name evidence="7" type="ORF">HELGO_WM14562</name>
</gene>
<dbReference type="Pfam" id="PF07731">
    <property type="entry name" value="Cu-oxidase_2"/>
    <property type="match status" value="1"/>
</dbReference>
<dbReference type="InterPro" id="IPR034282">
    <property type="entry name" value="CuRO_2_CopA"/>
</dbReference>
<dbReference type="Gene3D" id="2.60.40.420">
    <property type="entry name" value="Cupredoxins - blue copper proteins"/>
    <property type="match status" value="3"/>
</dbReference>
<feature type="domain" description="Plastocyanin-like" evidence="5">
    <location>
        <begin position="462"/>
        <end position="577"/>
    </location>
</feature>
<organism evidence="7">
    <name type="scientific">uncultured Sulfurovum sp</name>
    <dbReference type="NCBI Taxonomy" id="269237"/>
    <lineage>
        <taxon>Bacteria</taxon>
        <taxon>Pseudomonadati</taxon>
        <taxon>Campylobacterota</taxon>
        <taxon>Epsilonproteobacteria</taxon>
        <taxon>Campylobacterales</taxon>
        <taxon>Sulfurovaceae</taxon>
        <taxon>Sulfurovum</taxon>
        <taxon>environmental samples</taxon>
    </lineage>
</organism>
<keyword evidence="3" id="KW-0186">Copper</keyword>